<evidence type="ECO:0000313" key="7">
    <source>
        <dbReference type="Proteomes" id="UP000237983"/>
    </source>
</evidence>
<evidence type="ECO:0000256" key="2">
    <source>
        <dbReference type="ARBA" id="ARBA00005866"/>
    </source>
</evidence>
<proteinExistence type="inferred from homology"/>
<gene>
    <name evidence="6" type="ORF">B0I08_11312</name>
</gene>
<dbReference type="PANTHER" id="PTHR11122">
    <property type="entry name" value="APOSPORY-ASSOCIATED PROTEIN C-RELATED"/>
    <property type="match status" value="1"/>
</dbReference>
<dbReference type="InterPro" id="IPR014718">
    <property type="entry name" value="GH-type_carb-bd"/>
</dbReference>
<dbReference type="AlphaFoldDB" id="A0A2T0V296"/>
<evidence type="ECO:0000256" key="1">
    <source>
        <dbReference type="ARBA" id="ARBA00001096"/>
    </source>
</evidence>
<dbReference type="PIRSF" id="PIRSF016020">
    <property type="entry name" value="PHexose_mutarotase"/>
    <property type="match status" value="1"/>
</dbReference>
<comment type="similarity">
    <text evidence="2 4">Belongs to the glucose-6-phosphate 1-epimerase family.</text>
</comment>
<keyword evidence="7" id="KW-1185">Reference proteome</keyword>
<protein>
    <recommendedName>
        <fullName evidence="4">Putative glucose-6-phosphate 1-epimerase</fullName>
        <ecNumber evidence="4">5.1.3.15</ecNumber>
    </recommendedName>
</protein>
<dbReference type="OrthoDB" id="9790727at2"/>
<dbReference type="InterPro" id="IPR025532">
    <property type="entry name" value="G6P_1-epimerase"/>
</dbReference>
<dbReference type="GO" id="GO:0030246">
    <property type="term" value="F:carbohydrate binding"/>
    <property type="evidence" value="ECO:0007669"/>
    <property type="project" value="UniProtKB-UniRule"/>
</dbReference>
<evidence type="ECO:0000256" key="5">
    <source>
        <dbReference type="PIRSR" id="PIRSR016020-1"/>
    </source>
</evidence>
<dbReference type="GO" id="GO:0047938">
    <property type="term" value="F:glucose-6-phosphate 1-epimerase activity"/>
    <property type="evidence" value="ECO:0007669"/>
    <property type="project" value="UniProtKB-UniRule"/>
</dbReference>
<feature type="active site" evidence="5">
    <location>
        <position position="169"/>
    </location>
</feature>
<evidence type="ECO:0000256" key="4">
    <source>
        <dbReference type="PIRNR" id="PIRNR016020"/>
    </source>
</evidence>
<dbReference type="CDD" id="cd09020">
    <property type="entry name" value="D-hex-6-P-epi_like"/>
    <property type="match status" value="1"/>
</dbReference>
<dbReference type="SUPFAM" id="SSF74650">
    <property type="entry name" value="Galactose mutarotase-like"/>
    <property type="match status" value="1"/>
</dbReference>
<reference evidence="6 7" key="1">
    <citation type="submission" date="2018-03" db="EMBL/GenBank/DDBJ databases">
        <title>Genomic Encyclopedia of Type Strains, Phase III (KMG-III): the genomes of soil and plant-associated and newly described type strains.</title>
        <authorList>
            <person name="Whitman W."/>
        </authorList>
    </citation>
    <scope>NUCLEOTIDE SEQUENCE [LARGE SCALE GENOMIC DNA]</scope>
    <source>
        <strain evidence="6 7">CGMCC 1.12484</strain>
    </source>
</reference>
<name>A0A2T0V296_9MICO</name>
<keyword evidence="3 4" id="KW-0413">Isomerase</keyword>
<evidence type="ECO:0000256" key="3">
    <source>
        <dbReference type="ARBA" id="ARBA00023235"/>
    </source>
</evidence>
<accession>A0A2T0V296</accession>
<dbReference type="Proteomes" id="UP000237983">
    <property type="component" value="Unassembled WGS sequence"/>
</dbReference>
<evidence type="ECO:0000313" key="6">
    <source>
        <dbReference type="EMBL" id="PRY64305.1"/>
    </source>
</evidence>
<dbReference type="EMBL" id="PVTL01000013">
    <property type="protein sequence ID" value="PRY64305.1"/>
    <property type="molecule type" value="Genomic_DNA"/>
</dbReference>
<organism evidence="6 7">
    <name type="scientific">Glaciihabitans tibetensis</name>
    <dbReference type="NCBI Taxonomy" id="1266600"/>
    <lineage>
        <taxon>Bacteria</taxon>
        <taxon>Bacillati</taxon>
        <taxon>Actinomycetota</taxon>
        <taxon>Actinomycetes</taxon>
        <taxon>Micrococcales</taxon>
        <taxon>Microbacteriaceae</taxon>
        <taxon>Glaciihabitans</taxon>
    </lineage>
</organism>
<dbReference type="Pfam" id="PF01263">
    <property type="entry name" value="Aldose_epim"/>
    <property type="match status" value="1"/>
</dbReference>
<dbReference type="Gene3D" id="2.70.98.10">
    <property type="match status" value="1"/>
</dbReference>
<dbReference type="InterPro" id="IPR008183">
    <property type="entry name" value="Aldose_1/G6P_1-epimerase"/>
</dbReference>
<dbReference type="GO" id="GO:0005975">
    <property type="term" value="P:carbohydrate metabolic process"/>
    <property type="evidence" value="ECO:0007669"/>
    <property type="project" value="InterPro"/>
</dbReference>
<comment type="catalytic activity">
    <reaction evidence="1">
        <text>alpha-D-glucose 6-phosphate = beta-D-glucose 6-phosphate</text>
        <dbReference type="Rhea" id="RHEA:16249"/>
        <dbReference type="ChEBI" id="CHEBI:58225"/>
        <dbReference type="ChEBI" id="CHEBI:58247"/>
        <dbReference type="EC" id="5.1.3.15"/>
    </reaction>
</comment>
<comment type="caution">
    <text evidence="6">The sequence shown here is derived from an EMBL/GenBank/DDBJ whole genome shotgun (WGS) entry which is preliminary data.</text>
</comment>
<dbReference type="EC" id="5.1.3.15" evidence="4"/>
<sequence length="301" mass="32083">MSVLPAPIPSLPASVQADVGPGGLRVLRVTAPSASAEIYLRGAHVASWTPAGTDASVIWMSEKSEYTDGVPLRGGVPICFPWFGANADDPSEPSHGFARLAEWELVEAKDVGSTVVLTLRLHDDLATRASAWGHRFEALYTVTVGGHLDLALTVTNPDRKAFTYEAALHTYFGVSDIRSVSVTGLEDVPFLDKLDGPSPLPAEGEAVRFVGETDRVYLGSAETIGVVDPNAKRVIDVKPRESSSTVVWNPWVAKAAKMADFGDDEWTTMVCVETCNVGAAAVTLEAGASHTMSVRYDVTGR</sequence>
<dbReference type="InterPro" id="IPR011013">
    <property type="entry name" value="Gal_mutarotase_sf_dom"/>
</dbReference>
<feature type="active site" evidence="5">
    <location>
        <position position="273"/>
    </location>
</feature>
<dbReference type="RefSeq" id="WP_106215095.1">
    <property type="nucleotide sequence ID" value="NZ_PVTL01000013.1"/>
</dbReference>
<dbReference type="PANTHER" id="PTHR11122:SF13">
    <property type="entry name" value="GLUCOSE-6-PHOSPHATE 1-EPIMERASE"/>
    <property type="match status" value="1"/>
</dbReference>